<dbReference type="InterPro" id="IPR042197">
    <property type="entry name" value="Apaf_helical"/>
</dbReference>
<dbReference type="SUPFAM" id="SSF52540">
    <property type="entry name" value="P-loop containing nucleoside triphosphate hydrolases"/>
    <property type="match status" value="1"/>
</dbReference>
<proteinExistence type="predicted"/>
<dbReference type="InterPro" id="IPR002182">
    <property type="entry name" value="NB-ARC"/>
</dbReference>
<evidence type="ECO:0000256" key="2">
    <source>
        <dbReference type="ARBA" id="ARBA00022821"/>
    </source>
</evidence>
<keyword evidence="2" id="KW-0611">Plant defense</keyword>
<evidence type="ECO:0000259" key="3">
    <source>
        <dbReference type="Pfam" id="PF00931"/>
    </source>
</evidence>
<dbReference type="Gene3D" id="1.10.8.430">
    <property type="entry name" value="Helical domain of apoptotic protease-activating factors"/>
    <property type="match status" value="1"/>
</dbReference>
<sequence length="390" mass="44584">MAVIETFLLNQLAASIEEAKSSTNFISKLFQLHEDCSQLKDLIEKKSPKTGAAFDSIRKEKLYYLNNVMAEWRMILKNNHHLTPETLRSVNNLRLSLKEIRKELQGVSHEKADSAQGGAQLNLDLDIYRWSSKSIDPKKIYGIEDKSMIMERMLVRTEHKNGLKMIGIVGMSGVGKTTLCQVSFNNQEVKKHFLPRIWVCLSKQPKDDTDYQKEVVKRILMCIGFEDEIIDKLGLEGGLVALRQQLKGKRFLIVFDDVWNLDERFQKFSSLLNHDENKQDQLAYGLPKGHGGTVIVTSRSRKLAENMVGGENLHTLLPLTDDDSCWEIFMDAVEKNGTELPEDMKKLKDMIVKKCAGLPLVAKMMGQIVHEKLQNQRENRQNQTQPQQEA</sequence>
<name>A0ABR0WQM6_REHGL</name>
<evidence type="ECO:0000313" key="4">
    <source>
        <dbReference type="EMBL" id="KAK6149833.1"/>
    </source>
</evidence>
<keyword evidence="5" id="KW-1185">Reference proteome</keyword>
<dbReference type="PANTHER" id="PTHR36766">
    <property type="entry name" value="PLANT BROAD-SPECTRUM MILDEW RESISTANCE PROTEIN RPW8"/>
    <property type="match status" value="1"/>
</dbReference>
<dbReference type="Proteomes" id="UP001318860">
    <property type="component" value="Unassembled WGS sequence"/>
</dbReference>
<dbReference type="InterPro" id="IPR027417">
    <property type="entry name" value="P-loop_NTPase"/>
</dbReference>
<keyword evidence="1" id="KW-0433">Leucine-rich repeat</keyword>
<evidence type="ECO:0000256" key="1">
    <source>
        <dbReference type="ARBA" id="ARBA00022614"/>
    </source>
</evidence>
<evidence type="ECO:0000313" key="5">
    <source>
        <dbReference type="Proteomes" id="UP001318860"/>
    </source>
</evidence>
<comment type="caution">
    <text evidence="4">The sequence shown here is derived from an EMBL/GenBank/DDBJ whole genome shotgun (WGS) entry which is preliminary data.</text>
</comment>
<gene>
    <name evidence="4" type="ORF">DH2020_017358</name>
</gene>
<accession>A0ABR0WQM6</accession>
<dbReference type="Pfam" id="PF00931">
    <property type="entry name" value="NB-ARC"/>
    <property type="match status" value="1"/>
</dbReference>
<dbReference type="PANTHER" id="PTHR36766:SF41">
    <property type="entry name" value="AAA+ ATPASE DOMAIN-CONTAINING PROTEIN"/>
    <property type="match status" value="1"/>
</dbReference>
<dbReference type="Gene3D" id="3.40.50.300">
    <property type="entry name" value="P-loop containing nucleotide triphosphate hydrolases"/>
    <property type="match status" value="1"/>
</dbReference>
<feature type="domain" description="NB-ARC" evidence="3">
    <location>
        <begin position="153"/>
        <end position="336"/>
    </location>
</feature>
<dbReference type="PRINTS" id="PR00364">
    <property type="entry name" value="DISEASERSIST"/>
</dbReference>
<protein>
    <recommendedName>
        <fullName evidence="3">NB-ARC domain-containing protein</fullName>
    </recommendedName>
</protein>
<reference evidence="4 5" key="1">
    <citation type="journal article" date="2021" name="Comput. Struct. Biotechnol. J.">
        <title>De novo genome assembly of the potent medicinal plant Rehmannia glutinosa using nanopore technology.</title>
        <authorList>
            <person name="Ma L."/>
            <person name="Dong C."/>
            <person name="Song C."/>
            <person name="Wang X."/>
            <person name="Zheng X."/>
            <person name="Niu Y."/>
            <person name="Chen S."/>
            <person name="Feng W."/>
        </authorList>
    </citation>
    <scope>NUCLEOTIDE SEQUENCE [LARGE SCALE GENOMIC DNA]</scope>
    <source>
        <strain evidence="4">DH-2019</strain>
    </source>
</reference>
<organism evidence="4 5">
    <name type="scientific">Rehmannia glutinosa</name>
    <name type="common">Chinese foxglove</name>
    <dbReference type="NCBI Taxonomy" id="99300"/>
    <lineage>
        <taxon>Eukaryota</taxon>
        <taxon>Viridiplantae</taxon>
        <taxon>Streptophyta</taxon>
        <taxon>Embryophyta</taxon>
        <taxon>Tracheophyta</taxon>
        <taxon>Spermatophyta</taxon>
        <taxon>Magnoliopsida</taxon>
        <taxon>eudicotyledons</taxon>
        <taxon>Gunneridae</taxon>
        <taxon>Pentapetalae</taxon>
        <taxon>asterids</taxon>
        <taxon>lamiids</taxon>
        <taxon>Lamiales</taxon>
        <taxon>Orobanchaceae</taxon>
        <taxon>Rehmannieae</taxon>
        <taxon>Rehmannia</taxon>
    </lineage>
</organism>
<dbReference type="EMBL" id="JABTTQ020000009">
    <property type="protein sequence ID" value="KAK6149833.1"/>
    <property type="molecule type" value="Genomic_DNA"/>
</dbReference>